<keyword evidence="4 14" id="KW-1134">Transmembrane beta strand</keyword>
<keyword evidence="12 19" id="KW-0675">Receptor</keyword>
<keyword evidence="6 14" id="KW-0812">Transmembrane</keyword>
<dbReference type="Pfam" id="PF07715">
    <property type="entry name" value="Plug"/>
    <property type="match status" value="1"/>
</dbReference>
<evidence type="ECO:0000256" key="14">
    <source>
        <dbReference type="PROSITE-ProRule" id="PRU01360"/>
    </source>
</evidence>
<keyword evidence="11 14" id="KW-0472">Membrane</keyword>
<evidence type="ECO:0000256" key="16">
    <source>
        <dbReference type="SAM" id="SignalP"/>
    </source>
</evidence>
<evidence type="ECO:0000313" key="20">
    <source>
        <dbReference type="Proteomes" id="UP001201549"/>
    </source>
</evidence>
<feature type="domain" description="TonB-dependent receptor plug" evidence="18">
    <location>
        <begin position="66"/>
        <end position="159"/>
    </location>
</feature>
<feature type="signal peptide" evidence="16">
    <location>
        <begin position="1"/>
        <end position="23"/>
    </location>
</feature>
<dbReference type="CDD" id="cd01347">
    <property type="entry name" value="ligand_gated_channel"/>
    <property type="match status" value="1"/>
</dbReference>
<dbReference type="InterPro" id="IPR037066">
    <property type="entry name" value="Plug_dom_sf"/>
</dbReference>
<dbReference type="InterPro" id="IPR039426">
    <property type="entry name" value="TonB-dep_rcpt-like"/>
</dbReference>
<evidence type="ECO:0000256" key="5">
    <source>
        <dbReference type="ARBA" id="ARBA00022496"/>
    </source>
</evidence>
<evidence type="ECO:0000256" key="12">
    <source>
        <dbReference type="ARBA" id="ARBA00023170"/>
    </source>
</evidence>
<evidence type="ECO:0000256" key="4">
    <source>
        <dbReference type="ARBA" id="ARBA00022452"/>
    </source>
</evidence>
<keyword evidence="3 14" id="KW-0813">Transport</keyword>
<evidence type="ECO:0000313" key="19">
    <source>
        <dbReference type="EMBL" id="MCS4556731.1"/>
    </source>
</evidence>
<evidence type="ECO:0000256" key="2">
    <source>
        <dbReference type="ARBA" id="ARBA00009810"/>
    </source>
</evidence>
<dbReference type="Pfam" id="PF00593">
    <property type="entry name" value="TonB_dep_Rec_b-barrel"/>
    <property type="match status" value="1"/>
</dbReference>
<dbReference type="InterPro" id="IPR010105">
    <property type="entry name" value="TonB_sidphr_rcpt"/>
</dbReference>
<feature type="chain" id="PRO_5047411337" evidence="16">
    <location>
        <begin position="24"/>
        <end position="738"/>
    </location>
</feature>
<keyword evidence="5" id="KW-0410">Iron transport</keyword>
<dbReference type="Gene3D" id="2.170.130.10">
    <property type="entry name" value="TonB-dependent receptor, plug domain"/>
    <property type="match status" value="1"/>
</dbReference>
<accession>A0ABT2FL59</accession>
<keyword evidence="10 15" id="KW-0798">TonB box</keyword>
<dbReference type="EMBL" id="JAKOGG010000005">
    <property type="protein sequence ID" value="MCS4556731.1"/>
    <property type="molecule type" value="Genomic_DNA"/>
</dbReference>
<evidence type="ECO:0000259" key="18">
    <source>
        <dbReference type="Pfam" id="PF07715"/>
    </source>
</evidence>
<comment type="similarity">
    <text evidence="2 14 15">Belongs to the TonB-dependent receptor family.</text>
</comment>
<dbReference type="RefSeq" id="WP_238896284.1">
    <property type="nucleotide sequence ID" value="NZ_JAKOGG010000005.1"/>
</dbReference>
<dbReference type="SUPFAM" id="SSF56935">
    <property type="entry name" value="Porins"/>
    <property type="match status" value="1"/>
</dbReference>
<dbReference type="InterPro" id="IPR036942">
    <property type="entry name" value="Beta-barrel_TonB_sf"/>
</dbReference>
<keyword evidence="7 16" id="KW-0732">Signal</keyword>
<comment type="caution">
    <text evidence="19">The sequence shown here is derived from an EMBL/GenBank/DDBJ whole genome shotgun (WGS) entry which is preliminary data.</text>
</comment>
<feature type="domain" description="TonB-dependent receptor-like beta-barrel" evidence="17">
    <location>
        <begin position="232"/>
        <end position="707"/>
    </location>
</feature>
<dbReference type="Gene3D" id="2.40.170.20">
    <property type="entry name" value="TonB-dependent receptor, beta-barrel domain"/>
    <property type="match status" value="1"/>
</dbReference>
<name>A0ABT2FL59_9GAMM</name>
<evidence type="ECO:0000256" key="13">
    <source>
        <dbReference type="ARBA" id="ARBA00023237"/>
    </source>
</evidence>
<evidence type="ECO:0000256" key="11">
    <source>
        <dbReference type="ARBA" id="ARBA00023136"/>
    </source>
</evidence>
<evidence type="ECO:0000256" key="1">
    <source>
        <dbReference type="ARBA" id="ARBA00004571"/>
    </source>
</evidence>
<evidence type="ECO:0000256" key="7">
    <source>
        <dbReference type="ARBA" id="ARBA00022729"/>
    </source>
</evidence>
<evidence type="ECO:0000259" key="17">
    <source>
        <dbReference type="Pfam" id="PF00593"/>
    </source>
</evidence>
<keyword evidence="8" id="KW-0408">Iron</keyword>
<keyword evidence="9" id="KW-0406">Ion transport</keyword>
<evidence type="ECO:0000256" key="6">
    <source>
        <dbReference type="ARBA" id="ARBA00022692"/>
    </source>
</evidence>
<keyword evidence="13 14" id="KW-0998">Cell outer membrane</keyword>
<dbReference type="Proteomes" id="UP001201549">
    <property type="component" value="Unassembled WGS sequence"/>
</dbReference>
<dbReference type="InterPro" id="IPR012910">
    <property type="entry name" value="Plug_dom"/>
</dbReference>
<evidence type="ECO:0000256" key="15">
    <source>
        <dbReference type="RuleBase" id="RU003357"/>
    </source>
</evidence>
<protein>
    <submittedName>
        <fullName evidence="19">TonB-dependent siderophore receptor</fullName>
    </submittedName>
</protein>
<evidence type="ECO:0000256" key="3">
    <source>
        <dbReference type="ARBA" id="ARBA00022448"/>
    </source>
</evidence>
<evidence type="ECO:0000256" key="8">
    <source>
        <dbReference type="ARBA" id="ARBA00023004"/>
    </source>
</evidence>
<dbReference type="PROSITE" id="PS52016">
    <property type="entry name" value="TONB_DEPENDENT_REC_3"/>
    <property type="match status" value="1"/>
</dbReference>
<dbReference type="NCBIfam" id="TIGR01783">
    <property type="entry name" value="TonB-siderophor"/>
    <property type="match status" value="1"/>
</dbReference>
<evidence type="ECO:0000256" key="10">
    <source>
        <dbReference type="ARBA" id="ARBA00023077"/>
    </source>
</evidence>
<dbReference type="PANTHER" id="PTHR32552:SF68">
    <property type="entry name" value="FERRICHROME OUTER MEMBRANE TRANSPORTER_PHAGE RECEPTOR"/>
    <property type="match status" value="1"/>
</dbReference>
<gene>
    <name evidence="19" type="ORF">L9G74_09785</name>
</gene>
<proteinExistence type="inferred from homology"/>
<dbReference type="PANTHER" id="PTHR32552">
    <property type="entry name" value="FERRICHROME IRON RECEPTOR-RELATED"/>
    <property type="match status" value="1"/>
</dbReference>
<evidence type="ECO:0000256" key="9">
    <source>
        <dbReference type="ARBA" id="ARBA00023065"/>
    </source>
</evidence>
<organism evidence="19 20">
    <name type="scientific">Shewanella electrica</name>
    <dbReference type="NCBI Taxonomy" id="515560"/>
    <lineage>
        <taxon>Bacteria</taxon>
        <taxon>Pseudomonadati</taxon>
        <taxon>Pseudomonadota</taxon>
        <taxon>Gammaproteobacteria</taxon>
        <taxon>Alteromonadales</taxon>
        <taxon>Shewanellaceae</taxon>
        <taxon>Shewanella</taxon>
    </lineage>
</organism>
<dbReference type="InterPro" id="IPR000531">
    <property type="entry name" value="Beta-barrel_TonB"/>
</dbReference>
<keyword evidence="20" id="KW-1185">Reference proteome</keyword>
<sequence>MTMRRFHLAPLAILCSLSPLGYAAEKPSTESADKSIERIKVIGTNPHRYQTSSGNSLFGQELDYLEMPRVIDVLPEQLLLDQKVTELEDALRNVPGVSLSDGFGGSNNDYLIRGFRRNTIYRDGLRIASDFRVNTSNLESIRVIKGPASITYGQVEPGGLVDVITKKPLDERRLYTEVRAGSWDNYMFQGDFSTPIGDKAAVRANVSLQDSGYFRDNFDIKRNVVSLTGRYDLSSDTRLTASYEYRDEFRTFDRGTMTAPTANGREIVNRLLDIPLSRRFGDEAEEIDTRFEFVTVGLNHMFANGWQIDLLAAWENAYSNDLQSRPAAAVITDASAPIVDGFITSPDFADHVKAFYEDGDRIFLARRTDGNREYQRHADYQQLRVTGDWQFAGMNHRLAFGADRRSYDDARYFIATPITQGTAATGALFDIANPIYDMLPTELSTEGAERIKAATDDYGFFANDYVELTEQLSVLFGGRWDFSDVDGDGPAKTVNEFSPQVALNYRVLDNLSAFVSYSEAFSPNTTFKLEPNGQSSDTELFPPENSKQYEVGAKGQFFEGKLNSSLALYKIEKENVLTQVDNEFQLVKGQQSQGVELNINGQPLPGWTVMAGYAYTDAEISSGENAGNRPRNVAEHTASLWTSYEFHEGTWQGVGAGIGAFYMGDRFGDDINSWSLGSYTTVDLSLWYTLPTVYDGNIRLQLSAKNLFDEEYYSASGGDLRVSIGSPRSLFASISATF</sequence>
<comment type="subcellular location">
    <subcellularLocation>
        <location evidence="1 14">Cell outer membrane</location>
        <topology evidence="1 14">Multi-pass membrane protein</topology>
    </subcellularLocation>
</comment>
<reference evidence="20" key="1">
    <citation type="submission" date="2023-07" db="EMBL/GenBank/DDBJ databases">
        <title>Shewanella mangrovi sp. nov., an acetaldehyde- degrading bacterium isolated from mangrove sediment.</title>
        <authorList>
            <person name="Liu Y."/>
        </authorList>
    </citation>
    <scope>NUCLEOTIDE SEQUENCE [LARGE SCALE GENOMIC DNA]</scope>
    <source>
        <strain evidence="20">C32</strain>
    </source>
</reference>